<evidence type="ECO:0000259" key="3">
    <source>
        <dbReference type="PROSITE" id="PS50887"/>
    </source>
</evidence>
<evidence type="ECO:0000256" key="1">
    <source>
        <dbReference type="ARBA" id="ARBA00012528"/>
    </source>
</evidence>
<dbReference type="InterPro" id="IPR000014">
    <property type="entry name" value="PAS"/>
</dbReference>
<dbReference type="OrthoDB" id="9812260at2"/>
<dbReference type="NCBIfam" id="TIGR00254">
    <property type="entry name" value="GGDEF"/>
    <property type="match status" value="1"/>
</dbReference>
<evidence type="ECO:0000313" key="5">
    <source>
        <dbReference type="Proteomes" id="UP000293623"/>
    </source>
</evidence>
<dbReference type="Gene3D" id="3.30.70.270">
    <property type="match status" value="1"/>
</dbReference>
<dbReference type="PANTHER" id="PTHR45138">
    <property type="entry name" value="REGULATORY COMPONENTS OF SENSORY TRANSDUCTION SYSTEM"/>
    <property type="match status" value="1"/>
</dbReference>
<dbReference type="SUPFAM" id="SSF55073">
    <property type="entry name" value="Nucleotide cyclase"/>
    <property type="match status" value="1"/>
</dbReference>
<gene>
    <name evidence="4" type="ORF">ETX26_04435</name>
</gene>
<dbReference type="GO" id="GO:1902201">
    <property type="term" value="P:negative regulation of bacterial-type flagellum-dependent cell motility"/>
    <property type="evidence" value="ECO:0007669"/>
    <property type="project" value="TreeGrafter"/>
</dbReference>
<comment type="catalytic activity">
    <reaction evidence="2">
        <text>2 GTP = 3',3'-c-di-GMP + 2 diphosphate</text>
        <dbReference type="Rhea" id="RHEA:24898"/>
        <dbReference type="ChEBI" id="CHEBI:33019"/>
        <dbReference type="ChEBI" id="CHEBI:37565"/>
        <dbReference type="ChEBI" id="CHEBI:58805"/>
        <dbReference type="EC" id="2.7.7.65"/>
    </reaction>
</comment>
<dbReference type="Pfam" id="PF00990">
    <property type="entry name" value="GGDEF"/>
    <property type="match status" value="1"/>
</dbReference>
<dbReference type="Proteomes" id="UP000293623">
    <property type="component" value="Unassembled WGS sequence"/>
</dbReference>
<accession>A0A4Q2KQU3</accession>
<protein>
    <recommendedName>
        <fullName evidence="1">diguanylate cyclase</fullName>
        <ecNumber evidence="1">2.7.7.65</ecNumber>
    </recommendedName>
</protein>
<dbReference type="RefSeq" id="WP_129523449.1">
    <property type="nucleotide sequence ID" value="NZ_SDPV01000001.1"/>
</dbReference>
<dbReference type="AlphaFoldDB" id="A0A4Q2KQU3"/>
<dbReference type="SMART" id="SM00267">
    <property type="entry name" value="GGDEF"/>
    <property type="match status" value="1"/>
</dbReference>
<evidence type="ECO:0000256" key="2">
    <source>
        <dbReference type="ARBA" id="ARBA00034247"/>
    </source>
</evidence>
<dbReference type="SUPFAM" id="SSF55785">
    <property type="entry name" value="PYP-like sensor domain (PAS domain)"/>
    <property type="match status" value="1"/>
</dbReference>
<keyword evidence="5" id="KW-1185">Reference proteome</keyword>
<dbReference type="GO" id="GO:0043709">
    <property type="term" value="P:cell adhesion involved in single-species biofilm formation"/>
    <property type="evidence" value="ECO:0007669"/>
    <property type="project" value="TreeGrafter"/>
</dbReference>
<dbReference type="InterPro" id="IPR013656">
    <property type="entry name" value="PAS_4"/>
</dbReference>
<organism evidence="4 5">
    <name type="scientific">Pelagerythrobacter rhizovicinus</name>
    <dbReference type="NCBI Taxonomy" id="2268576"/>
    <lineage>
        <taxon>Bacteria</taxon>
        <taxon>Pseudomonadati</taxon>
        <taxon>Pseudomonadota</taxon>
        <taxon>Alphaproteobacteria</taxon>
        <taxon>Sphingomonadales</taxon>
        <taxon>Erythrobacteraceae</taxon>
        <taxon>Pelagerythrobacter</taxon>
    </lineage>
</organism>
<dbReference type="FunFam" id="3.30.70.270:FF:000001">
    <property type="entry name" value="Diguanylate cyclase domain protein"/>
    <property type="match status" value="1"/>
</dbReference>
<dbReference type="CDD" id="cd01949">
    <property type="entry name" value="GGDEF"/>
    <property type="match status" value="1"/>
</dbReference>
<dbReference type="InterPro" id="IPR000160">
    <property type="entry name" value="GGDEF_dom"/>
</dbReference>
<name>A0A4Q2KQU3_9SPHN</name>
<dbReference type="CDD" id="cd00130">
    <property type="entry name" value="PAS"/>
    <property type="match status" value="1"/>
</dbReference>
<dbReference type="InterPro" id="IPR050469">
    <property type="entry name" value="Diguanylate_Cyclase"/>
</dbReference>
<dbReference type="GO" id="GO:0005886">
    <property type="term" value="C:plasma membrane"/>
    <property type="evidence" value="ECO:0007669"/>
    <property type="project" value="TreeGrafter"/>
</dbReference>
<comment type="caution">
    <text evidence="4">The sequence shown here is derived from an EMBL/GenBank/DDBJ whole genome shotgun (WGS) entry which is preliminary data.</text>
</comment>
<dbReference type="Gene3D" id="3.30.450.20">
    <property type="entry name" value="PAS domain"/>
    <property type="match status" value="1"/>
</dbReference>
<feature type="domain" description="GGDEF" evidence="3">
    <location>
        <begin position="184"/>
        <end position="325"/>
    </location>
</feature>
<dbReference type="InterPro" id="IPR029787">
    <property type="entry name" value="Nucleotide_cyclase"/>
</dbReference>
<dbReference type="InterPro" id="IPR043128">
    <property type="entry name" value="Rev_trsase/Diguanyl_cyclase"/>
</dbReference>
<dbReference type="InterPro" id="IPR035965">
    <property type="entry name" value="PAS-like_dom_sf"/>
</dbReference>
<dbReference type="GO" id="GO:0052621">
    <property type="term" value="F:diguanylate cyclase activity"/>
    <property type="evidence" value="ECO:0007669"/>
    <property type="project" value="UniProtKB-EC"/>
</dbReference>
<reference evidence="4 5" key="1">
    <citation type="submission" date="2019-01" db="EMBL/GenBank/DDBJ databases">
        <title>Altererythrobacter rhizovicinus sp. nov., isolated from the rhizosphere soil of Haloxylon ammodendron.</title>
        <authorList>
            <person name="Li H.-P."/>
            <person name="Gou J.-Y."/>
            <person name="Yao D."/>
            <person name="Han Q.-Q."/>
            <person name="Shao K.-Z."/>
            <person name="Zhao Q."/>
            <person name="Zhang J.-L."/>
        </authorList>
    </citation>
    <scope>NUCLEOTIDE SEQUENCE [LARGE SCALE GENOMIC DNA]</scope>
    <source>
        <strain evidence="4 5">AY-3R</strain>
    </source>
</reference>
<dbReference type="PANTHER" id="PTHR45138:SF9">
    <property type="entry name" value="DIGUANYLATE CYCLASE DGCM-RELATED"/>
    <property type="match status" value="1"/>
</dbReference>
<dbReference type="Pfam" id="PF08448">
    <property type="entry name" value="PAS_4"/>
    <property type="match status" value="1"/>
</dbReference>
<proteinExistence type="predicted"/>
<dbReference type="EMBL" id="SDPV01000001">
    <property type="protein sequence ID" value="RXZ65973.1"/>
    <property type="molecule type" value="Genomic_DNA"/>
</dbReference>
<dbReference type="EC" id="2.7.7.65" evidence="1"/>
<evidence type="ECO:0000313" key="4">
    <source>
        <dbReference type="EMBL" id="RXZ65973.1"/>
    </source>
</evidence>
<dbReference type="SMART" id="SM00091">
    <property type="entry name" value="PAS"/>
    <property type="match status" value="1"/>
</dbReference>
<sequence length="327" mass="35825">MNFAVDLLSVPRASPPLCLRARSREVDEGDLLRAVSRGPVPILLLDRDLRLVFANDAAAGALRLSRPALIGGSLAELLPHTAVLARHAMELLDRGRPTLECEIGHAGRHYQLSVNPLTTAGQVEGMIVAATDITRRHRATRQLRAAARRLAARTRCDHLTQLMNRRGLDLALRQKTKSASRMREPLSVLMADIDWFKSYNDEYGHLAGDHCIRRIAKCLRTCIESAGGEAARYGGEEFVAVLPGISRADATSIAERFRAEVEALEIAHGFSLYEVVTVSVGAASLGPAITDLPTDWYREGILSAADDALYCAKADGRNRVRSFGWRL</sequence>
<dbReference type="PROSITE" id="PS50887">
    <property type="entry name" value="GGDEF"/>
    <property type="match status" value="1"/>
</dbReference>